<proteinExistence type="predicted"/>
<accession>A0A0A9FV43</accession>
<dbReference type="EMBL" id="GBRH01181171">
    <property type="protein sequence ID" value="JAE16725.1"/>
    <property type="molecule type" value="Transcribed_RNA"/>
</dbReference>
<sequence length="14" mass="1647">MSTVKLQWDDLPDV</sequence>
<organism evidence="1">
    <name type="scientific">Arundo donax</name>
    <name type="common">Giant reed</name>
    <name type="synonym">Donax arundinaceus</name>
    <dbReference type="NCBI Taxonomy" id="35708"/>
    <lineage>
        <taxon>Eukaryota</taxon>
        <taxon>Viridiplantae</taxon>
        <taxon>Streptophyta</taxon>
        <taxon>Embryophyta</taxon>
        <taxon>Tracheophyta</taxon>
        <taxon>Spermatophyta</taxon>
        <taxon>Magnoliopsida</taxon>
        <taxon>Liliopsida</taxon>
        <taxon>Poales</taxon>
        <taxon>Poaceae</taxon>
        <taxon>PACMAD clade</taxon>
        <taxon>Arundinoideae</taxon>
        <taxon>Arundineae</taxon>
        <taxon>Arundo</taxon>
    </lineage>
</organism>
<reference evidence="1" key="2">
    <citation type="journal article" date="2015" name="Data Brief">
        <title>Shoot transcriptome of the giant reed, Arundo donax.</title>
        <authorList>
            <person name="Barrero R.A."/>
            <person name="Guerrero F.D."/>
            <person name="Moolhuijzen P."/>
            <person name="Goolsby J.A."/>
            <person name="Tidwell J."/>
            <person name="Bellgard S.E."/>
            <person name="Bellgard M.I."/>
        </authorList>
    </citation>
    <scope>NUCLEOTIDE SEQUENCE</scope>
    <source>
        <tissue evidence="1">Shoot tissue taken approximately 20 cm above the soil surface</tissue>
    </source>
</reference>
<name>A0A0A9FV43_ARUDO</name>
<reference evidence="1" key="1">
    <citation type="submission" date="2014-09" db="EMBL/GenBank/DDBJ databases">
        <authorList>
            <person name="Magalhaes I.L.F."/>
            <person name="Oliveira U."/>
            <person name="Santos F.R."/>
            <person name="Vidigal T.H.D.A."/>
            <person name="Brescovit A.D."/>
            <person name="Santos A.J."/>
        </authorList>
    </citation>
    <scope>NUCLEOTIDE SEQUENCE</scope>
    <source>
        <tissue evidence="1">Shoot tissue taken approximately 20 cm above the soil surface</tissue>
    </source>
</reference>
<protein>
    <submittedName>
        <fullName evidence="1">Uncharacterized protein</fullName>
    </submittedName>
</protein>
<evidence type="ECO:0000313" key="1">
    <source>
        <dbReference type="EMBL" id="JAE16725.1"/>
    </source>
</evidence>